<sequence>MSDEKGKRMMRWRGGWTGREPSEISLTGRNGESRYLTSVFFETAIFHRSAYFRAAAKLARPRRRLKSALSLLSAGMNVRLAPSYEWILFSSKMSLIKYVKIKTSAMYTNITEGEAGPPKNNNKADNPKAIPSENNRDYTPRITNSTKC</sequence>
<dbReference type="Proteomes" id="UP000299102">
    <property type="component" value="Unassembled WGS sequence"/>
</dbReference>
<feature type="compositionally biased region" description="Low complexity" evidence="1">
    <location>
        <begin position="115"/>
        <end position="129"/>
    </location>
</feature>
<evidence type="ECO:0000313" key="2">
    <source>
        <dbReference type="EMBL" id="GBP63105.1"/>
    </source>
</evidence>
<keyword evidence="3" id="KW-1185">Reference proteome</keyword>
<reference evidence="2 3" key="1">
    <citation type="journal article" date="2019" name="Commun. Biol.">
        <title>The bagworm genome reveals a unique fibroin gene that provides high tensile strength.</title>
        <authorList>
            <person name="Kono N."/>
            <person name="Nakamura H."/>
            <person name="Ohtoshi R."/>
            <person name="Tomita M."/>
            <person name="Numata K."/>
            <person name="Arakawa K."/>
        </authorList>
    </citation>
    <scope>NUCLEOTIDE SEQUENCE [LARGE SCALE GENOMIC DNA]</scope>
</reference>
<gene>
    <name evidence="2" type="ORF">EVAR_98093_1</name>
</gene>
<evidence type="ECO:0000313" key="3">
    <source>
        <dbReference type="Proteomes" id="UP000299102"/>
    </source>
</evidence>
<proteinExistence type="predicted"/>
<comment type="caution">
    <text evidence="2">The sequence shown here is derived from an EMBL/GenBank/DDBJ whole genome shotgun (WGS) entry which is preliminary data.</text>
</comment>
<dbReference type="EMBL" id="BGZK01000859">
    <property type="protein sequence ID" value="GBP63105.1"/>
    <property type="molecule type" value="Genomic_DNA"/>
</dbReference>
<dbReference type="AlphaFoldDB" id="A0A4C1XLK5"/>
<feature type="region of interest" description="Disordered" evidence="1">
    <location>
        <begin position="111"/>
        <end position="148"/>
    </location>
</feature>
<accession>A0A4C1XLK5</accession>
<name>A0A4C1XLK5_EUMVA</name>
<protein>
    <submittedName>
        <fullName evidence="2">Uncharacterized protein</fullName>
    </submittedName>
</protein>
<organism evidence="2 3">
    <name type="scientific">Eumeta variegata</name>
    <name type="common">Bagworm moth</name>
    <name type="synonym">Eumeta japonica</name>
    <dbReference type="NCBI Taxonomy" id="151549"/>
    <lineage>
        <taxon>Eukaryota</taxon>
        <taxon>Metazoa</taxon>
        <taxon>Ecdysozoa</taxon>
        <taxon>Arthropoda</taxon>
        <taxon>Hexapoda</taxon>
        <taxon>Insecta</taxon>
        <taxon>Pterygota</taxon>
        <taxon>Neoptera</taxon>
        <taxon>Endopterygota</taxon>
        <taxon>Lepidoptera</taxon>
        <taxon>Glossata</taxon>
        <taxon>Ditrysia</taxon>
        <taxon>Tineoidea</taxon>
        <taxon>Psychidae</taxon>
        <taxon>Oiketicinae</taxon>
        <taxon>Eumeta</taxon>
    </lineage>
</organism>
<evidence type="ECO:0000256" key="1">
    <source>
        <dbReference type="SAM" id="MobiDB-lite"/>
    </source>
</evidence>